<dbReference type="RefSeq" id="WP_197641577.1">
    <property type="nucleotide sequence ID" value="NZ_JAEACP010000001.1"/>
</dbReference>
<feature type="signal peptide" evidence="1">
    <location>
        <begin position="1"/>
        <end position="18"/>
    </location>
</feature>
<protein>
    <submittedName>
        <fullName evidence="2">Uncharacterized protein</fullName>
    </submittedName>
</protein>
<feature type="chain" id="PRO_5047263436" evidence="1">
    <location>
        <begin position="19"/>
        <end position="91"/>
    </location>
</feature>
<evidence type="ECO:0000313" key="2">
    <source>
        <dbReference type="EMBL" id="MFC3087499.1"/>
    </source>
</evidence>
<reference evidence="3" key="1">
    <citation type="journal article" date="2019" name="Int. J. Syst. Evol. Microbiol.">
        <title>The Global Catalogue of Microorganisms (GCM) 10K type strain sequencing project: providing services to taxonomists for standard genome sequencing and annotation.</title>
        <authorList>
            <consortium name="The Broad Institute Genomics Platform"/>
            <consortium name="The Broad Institute Genome Sequencing Center for Infectious Disease"/>
            <person name="Wu L."/>
            <person name="Ma J."/>
        </authorList>
    </citation>
    <scope>NUCLEOTIDE SEQUENCE [LARGE SCALE GENOMIC DNA]</scope>
    <source>
        <strain evidence="3">KCTC 62102</strain>
    </source>
</reference>
<organism evidence="2 3">
    <name type="scientific">Tabrizicola soli</name>
    <dbReference type="NCBI Taxonomy" id="2185115"/>
    <lineage>
        <taxon>Bacteria</taxon>
        <taxon>Pseudomonadati</taxon>
        <taxon>Pseudomonadota</taxon>
        <taxon>Alphaproteobacteria</taxon>
        <taxon>Rhodobacterales</taxon>
        <taxon>Paracoccaceae</taxon>
        <taxon>Tabrizicola</taxon>
    </lineage>
</organism>
<dbReference type="EMBL" id="JBHRSM010000025">
    <property type="protein sequence ID" value="MFC3087499.1"/>
    <property type="molecule type" value="Genomic_DNA"/>
</dbReference>
<evidence type="ECO:0000256" key="1">
    <source>
        <dbReference type="SAM" id="SignalP"/>
    </source>
</evidence>
<comment type="caution">
    <text evidence="2">The sequence shown here is derived from an EMBL/GenBank/DDBJ whole genome shotgun (WGS) entry which is preliminary data.</text>
</comment>
<evidence type="ECO:0000313" key="3">
    <source>
        <dbReference type="Proteomes" id="UP001595445"/>
    </source>
</evidence>
<sequence length="91" mass="9878">MIRPACLALALSAVPALASDQPIPFTYLEFENAVPHIDLAVCPVPLAAPGRFCRLTTHAEQINVFVFSEEGDQPLIAFQSWPSDLLVGLMD</sequence>
<proteinExistence type="predicted"/>
<keyword evidence="3" id="KW-1185">Reference proteome</keyword>
<dbReference type="Proteomes" id="UP001595445">
    <property type="component" value="Unassembled WGS sequence"/>
</dbReference>
<name>A0ABV7DYD8_9RHOB</name>
<keyword evidence="1" id="KW-0732">Signal</keyword>
<gene>
    <name evidence="2" type="ORF">ACFOD6_15735</name>
</gene>
<accession>A0ABV7DYD8</accession>